<dbReference type="GO" id="GO:0046872">
    <property type="term" value="F:metal ion binding"/>
    <property type="evidence" value="ECO:0007669"/>
    <property type="project" value="UniProtKB-KW"/>
</dbReference>
<evidence type="ECO:0000256" key="2">
    <source>
        <dbReference type="ARBA" id="ARBA00022617"/>
    </source>
</evidence>
<evidence type="ECO:0000256" key="4">
    <source>
        <dbReference type="ARBA" id="ARBA00022982"/>
    </source>
</evidence>
<dbReference type="AlphaFoldDB" id="A0A1R4H006"/>
<keyword evidence="3" id="KW-0479">Metal-binding</keyword>
<evidence type="ECO:0000256" key="1">
    <source>
        <dbReference type="ARBA" id="ARBA00022448"/>
    </source>
</evidence>
<dbReference type="SMART" id="SM00887">
    <property type="entry name" value="EB_dh"/>
    <property type="match status" value="1"/>
</dbReference>
<reference evidence="9" key="1">
    <citation type="submission" date="2017-02" db="EMBL/GenBank/DDBJ databases">
        <authorList>
            <person name="Daims H."/>
        </authorList>
    </citation>
    <scope>NUCLEOTIDE SEQUENCE [LARGE SCALE GENOMIC DNA]</scope>
</reference>
<evidence type="ECO:0000259" key="7">
    <source>
        <dbReference type="SMART" id="SM00887"/>
    </source>
</evidence>
<dbReference type="GO" id="GO:0004553">
    <property type="term" value="F:hydrolase activity, hydrolyzing O-glycosyl compounds"/>
    <property type="evidence" value="ECO:0007669"/>
    <property type="project" value="InterPro"/>
</dbReference>
<accession>A0A1R4H006</accession>
<feature type="domain" description="Cytochrome c-552/DMSO reductase-like haem-binding" evidence="7">
    <location>
        <begin position="45"/>
        <end position="331"/>
    </location>
</feature>
<keyword evidence="4" id="KW-0249">Electron transport</keyword>
<dbReference type="GO" id="GO:0016052">
    <property type="term" value="P:carbohydrate catabolic process"/>
    <property type="evidence" value="ECO:0007669"/>
    <property type="project" value="InterPro"/>
</dbReference>
<keyword evidence="9" id="KW-1185">Reference proteome</keyword>
<feature type="region of interest" description="Disordered" evidence="6">
    <location>
        <begin position="184"/>
        <end position="220"/>
    </location>
</feature>
<evidence type="ECO:0000256" key="3">
    <source>
        <dbReference type="ARBA" id="ARBA00022723"/>
    </source>
</evidence>
<organism evidence="8 9">
    <name type="scientific">Crenothrix polyspora</name>
    <dbReference type="NCBI Taxonomy" id="360316"/>
    <lineage>
        <taxon>Bacteria</taxon>
        <taxon>Pseudomonadati</taxon>
        <taxon>Pseudomonadota</taxon>
        <taxon>Gammaproteobacteria</taxon>
        <taxon>Methylococcales</taxon>
        <taxon>Crenotrichaceae</taxon>
        <taxon>Crenothrix</taxon>
    </lineage>
</organism>
<dbReference type="RefSeq" id="WP_179210101.1">
    <property type="nucleotide sequence ID" value="NZ_FUKJ01000024.1"/>
</dbReference>
<evidence type="ECO:0000313" key="9">
    <source>
        <dbReference type="Proteomes" id="UP000195442"/>
    </source>
</evidence>
<dbReference type="Proteomes" id="UP000195442">
    <property type="component" value="Unassembled WGS sequence"/>
</dbReference>
<protein>
    <recommendedName>
        <fullName evidence="7">Cytochrome c-552/DMSO reductase-like haem-binding domain-containing protein</fullName>
    </recommendedName>
</protein>
<evidence type="ECO:0000256" key="6">
    <source>
        <dbReference type="SAM" id="MobiDB-lite"/>
    </source>
</evidence>
<dbReference type="Gene3D" id="2.60.40.1190">
    <property type="match status" value="1"/>
</dbReference>
<gene>
    <name evidence="8" type="ORF">CRENPOLYSF2_120011</name>
</gene>
<evidence type="ECO:0000256" key="5">
    <source>
        <dbReference type="ARBA" id="ARBA00023004"/>
    </source>
</evidence>
<keyword evidence="1" id="KW-0813">Transport</keyword>
<dbReference type="CDD" id="cd09625">
    <property type="entry name" value="DOMON_like_cytochrome"/>
    <property type="match status" value="1"/>
</dbReference>
<feature type="compositionally biased region" description="Basic and acidic residues" evidence="6">
    <location>
        <begin position="194"/>
        <end position="209"/>
    </location>
</feature>
<dbReference type="InterPro" id="IPR019020">
    <property type="entry name" value="Cyt-c552/DMSO_Rdtase_haem-bd"/>
</dbReference>
<proteinExistence type="predicted"/>
<dbReference type="SUPFAM" id="SSF49344">
    <property type="entry name" value="CBD9-like"/>
    <property type="match status" value="1"/>
</dbReference>
<keyword evidence="5" id="KW-0408">Iron</keyword>
<keyword evidence="2" id="KW-0349">Heme</keyword>
<sequence length="339" mass="37711">MDSKCIGLAVAFLVSGALATKEAWGGEILWATKTSTAPKLDGTVDPVWNKTKPVKIPVFGGKNLPGGKTSVTLKALYTNTMVYFLVQYKDPTQSLNRFPWQKQKNGSWKVLKDPKAQKGDENLYYEDKLSFNWNISTPGFETQGCSVACHLGEKGKPYGNKYTPKPGERLDMWHMKSVRTAPVGQMDDQYVDNTRFDKDKSPEAGRKSDPNTGGGYKNNENASKTMPLYALLGNKVAPPYWLFDAKKVPFDNSKYKAGDKVPSIIVAPSKGDRGDIAAKMLWKSGVWTYEIARKRVTGSEFDVQFNNLAKAYAFGVAVFDNAQVRHARDVGVHIMKFQK</sequence>
<dbReference type="GO" id="GO:0020037">
    <property type="term" value="F:heme binding"/>
    <property type="evidence" value="ECO:0007669"/>
    <property type="project" value="InterPro"/>
</dbReference>
<dbReference type="Pfam" id="PF09459">
    <property type="entry name" value="EB_dh"/>
    <property type="match status" value="1"/>
</dbReference>
<dbReference type="GO" id="GO:0030246">
    <property type="term" value="F:carbohydrate binding"/>
    <property type="evidence" value="ECO:0007669"/>
    <property type="project" value="InterPro"/>
</dbReference>
<evidence type="ECO:0000313" key="8">
    <source>
        <dbReference type="EMBL" id="SJM89534.1"/>
    </source>
</evidence>
<dbReference type="EMBL" id="FUKJ01000024">
    <property type="protein sequence ID" value="SJM89534.1"/>
    <property type="molecule type" value="Genomic_DNA"/>
</dbReference>
<name>A0A1R4H006_9GAMM</name>